<evidence type="ECO:0000259" key="1">
    <source>
        <dbReference type="Pfam" id="PF06985"/>
    </source>
</evidence>
<sequence>MRLINVHTLELEDFTAPPDSYAILSHTWGKPQDEVSYLDFQDAKRRKKKPGFAKIETTCTRARENNLGYAWVDTCCIDKSSSAELSEAINSMFEWYRLSSVCYVYLEDVDGTPTWSLYSSRWFTRGWTLQELIAPRVVEFYNSRWQCLGTKETLGGRLSEGAGIPLSILNGAPLDTVCVGQRMEWAARRKTTRKEDMAYCLMGIFNVNMPMLYGEGDKAFQRLQEEIIRQYDDHSIFAWQEDRNEPSVVRGIFAKSPTEFFGFGRMRPFRDLSEGEGSDSYVTLTNRGVRMTAKISDAGFHEGMPVVTMSLNCLFSGDTTDKDRHLPVAIRLVCRGGREYVRFHPGWLFQSSVSAKTKTIYIAKQLASDTFDPSPVDDDLQYAFFVPELHEFVTSGAMLFDAGGATPFTAPYIVKLKKGVADKYEALLALPLGHEGDVAYIFLTIERTGGSNRYRGKVALRAMVGMPSSYDSVRYLGAPALRTIDSEETFNCVLQRKHDWTLQMHVSADTLVGQDAFSLKFRVLME</sequence>
<feature type="domain" description="Heterokaryon incompatibility" evidence="1">
    <location>
        <begin position="21"/>
        <end position="109"/>
    </location>
</feature>
<accession>A0AAV9H3F8</accession>
<protein>
    <submittedName>
        <fullName evidence="3">Heterokaryon incompatibility protein-domain-containing protein</fullName>
    </submittedName>
</protein>
<dbReference type="EMBL" id="MU865918">
    <property type="protein sequence ID" value="KAK4454063.1"/>
    <property type="molecule type" value="Genomic_DNA"/>
</dbReference>
<dbReference type="InterPro" id="IPR010730">
    <property type="entry name" value="HET"/>
</dbReference>
<reference evidence="3" key="1">
    <citation type="journal article" date="2023" name="Mol. Phylogenet. Evol.">
        <title>Genome-scale phylogeny and comparative genomics of the fungal order Sordariales.</title>
        <authorList>
            <person name="Hensen N."/>
            <person name="Bonometti L."/>
            <person name="Westerberg I."/>
            <person name="Brannstrom I.O."/>
            <person name="Guillou S."/>
            <person name="Cros-Aarteil S."/>
            <person name="Calhoun S."/>
            <person name="Haridas S."/>
            <person name="Kuo A."/>
            <person name="Mondo S."/>
            <person name="Pangilinan J."/>
            <person name="Riley R."/>
            <person name="LaButti K."/>
            <person name="Andreopoulos B."/>
            <person name="Lipzen A."/>
            <person name="Chen C."/>
            <person name="Yan M."/>
            <person name="Daum C."/>
            <person name="Ng V."/>
            <person name="Clum A."/>
            <person name="Steindorff A."/>
            <person name="Ohm R.A."/>
            <person name="Martin F."/>
            <person name="Silar P."/>
            <person name="Natvig D.O."/>
            <person name="Lalanne C."/>
            <person name="Gautier V."/>
            <person name="Ament-Velasquez S.L."/>
            <person name="Kruys A."/>
            <person name="Hutchinson M.I."/>
            <person name="Powell A.J."/>
            <person name="Barry K."/>
            <person name="Miller A.N."/>
            <person name="Grigoriev I.V."/>
            <person name="Debuchy R."/>
            <person name="Gladieux P."/>
            <person name="Hiltunen Thoren M."/>
            <person name="Johannesson H."/>
        </authorList>
    </citation>
    <scope>NUCLEOTIDE SEQUENCE</scope>
    <source>
        <strain evidence="3">PSN243</strain>
    </source>
</reference>
<reference evidence="3" key="2">
    <citation type="submission" date="2023-05" db="EMBL/GenBank/DDBJ databases">
        <authorList>
            <consortium name="Lawrence Berkeley National Laboratory"/>
            <person name="Steindorff A."/>
            <person name="Hensen N."/>
            <person name="Bonometti L."/>
            <person name="Westerberg I."/>
            <person name="Brannstrom I.O."/>
            <person name="Guillou S."/>
            <person name="Cros-Aarteil S."/>
            <person name="Calhoun S."/>
            <person name="Haridas S."/>
            <person name="Kuo A."/>
            <person name="Mondo S."/>
            <person name="Pangilinan J."/>
            <person name="Riley R."/>
            <person name="Labutti K."/>
            <person name="Andreopoulos B."/>
            <person name="Lipzen A."/>
            <person name="Chen C."/>
            <person name="Yanf M."/>
            <person name="Daum C."/>
            <person name="Ng V."/>
            <person name="Clum A."/>
            <person name="Ohm R."/>
            <person name="Martin F."/>
            <person name="Silar P."/>
            <person name="Natvig D."/>
            <person name="Lalanne C."/>
            <person name="Gautier V."/>
            <person name="Ament-Velasquez S.L."/>
            <person name="Kruys A."/>
            <person name="Hutchinson M.I."/>
            <person name="Powell A.J."/>
            <person name="Barry K."/>
            <person name="Miller A.N."/>
            <person name="Grigoriev I.V."/>
            <person name="Debuchy R."/>
            <person name="Gladieux P."/>
            <person name="Thoren M.H."/>
            <person name="Johannesson H."/>
        </authorList>
    </citation>
    <scope>NUCLEOTIDE SEQUENCE</scope>
    <source>
        <strain evidence="3">PSN243</strain>
    </source>
</reference>
<keyword evidence="4" id="KW-1185">Reference proteome</keyword>
<evidence type="ECO:0000313" key="3">
    <source>
        <dbReference type="EMBL" id="KAK4454063.1"/>
    </source>
</evidence>
<evidence type="ECO:0000313" key="4">
    <source>
        <dbReference type="Proteomes" id="UP001321760"/>
    </source>
</evidence>
<gene>
    <name evidence="3" type="ORF">QBC34DRAFT_176732</name>
</gene>
<feature type="domain" description="DUF8212" evidence="2">
    <location>
        <begin position="218"/>
        <end position="246"/>
    </location>
</feature>
<dbReference type="Proteomes" id="UP001321760">
    <property type="component" value="Unassembled WGS sequence"/>
</dbReference>
<dbReference type="Pfam" id="PF06985">
    <property type="entry name" value="HET"/>
    <property type="match status" value="1"/>
</dbReference>
<name>A0AAV9H3F8_9PEZI</name>
<dbReference type="PANTHER" id="PTHR10622">
    <property type="entry name" value="HET DOMAIN-CONTAINING PROTEIN"/>
    <property type="match status" value="1"/>
</dbReference>
<evidence type="ECO:0000259" key="2">
    <source>
        <dbReference type="Pfam" id="PF26640"/>
    </source>
</evidence>
<organism evidence="3 4">
    <name type="scientific">Podospora aff. communis PSN243</name>
    <dbReference type="NCBI Taxonomy" id="3040156"/>
    <lineage>
        <taxon>Eukaryota</taxon>
        <taxon>Fungi</taxon>
        <taxon>Dikarya</taxon>
        <taxon>Ascomycota</taxon>
        <taxon>Pezizomycotina</taxon>
        <taxon>Sordariomycetes</taxon>
        <taxon>Sordariomycetidae</taxon>
        <taxon>Sordariales</taxon>
        <taxon>Podosporaceae</taxon>
        <taxon>Podospora</taxon>
    </lineage>
</organism>
<comment type="caution">
    <text evidence="3">The sequence shown here is derived from an EMBL/GenBank/DDBJ whole genome shotgun (WGS) entry which is preliminary data.</text>
</comment>
<dbReference type="AlphaFoldDB" id="A0AAV9H3F8"/>
<dbReference type="PANTHER" id="PTHR10622:SF10">
    <property type="entry name" value="HET DOMAIN-CONTAINING PROTEIN"/>
    <property type="match status" value="1"/>
</dbReference>
<dbReference type="InterPro" id="IPR058525">
    <property type="entry name" value="DUF8212"/>
</dbReference>
<dbReference type="Pfam" id="PF26640">
    <property type="entry name" value="DUF8212"/>
    <property type="match status" value="1"/>
</dbReference>
<proteinExistence type="predicted"/>